<organism evidence="4 5">
    <name type="scientific">Marixanthomonas ophiurae</name>
    <dbReference type="NCBI Taxonomy" id="387659"/>
    <lineage>
        <taxon>Bacteria</taxon>
        <taxon>Pseudomonadati</taxon>
        <taxon>Bacteroidota</taxon>
        <taxon>Flavobacteriia</taxon>
        <taxon>Flavobacteriales</taxon>
        <taxon>Flavobacteriaceae</taxon>
        <taxon>Marixanthomonas</taxon>
    </lineage>
</organism>
<dbReference type="SMART" id="SM00710">
    <property type="entry name" value="PbH1"/>
    <property type="match status" value="6"/>
</dbReference>
<gene>
    <name evidence="4" type="ORF">DZ858_01835</name>
</gene>
<protein>
    <submittedName>
        <fullName evidence="4">T9SS C-terminal target domain-containing protein</fullName>
    </submittedName>
</protein>
<dbReference type="SUPFAM" id="SSF51126">
    <property type="entry name" value="Pectin lyase-like"/>
    <property type="match status" value="1"/>
</dbReference>
<evidence type="ECO:0000313" key="5">
    <source>
        <dbReference type="Proteomes" id="UP000261082"/>
    </source>
</evidence>
<proteinExistence type="predicted"/>
<reference evidence="4 5" key="1">
    <citation type="journal article" date="2007" name="Int. J. Syst. Evol. Microbiol.">
        <title>Marixanthomonas ophiurae gen. nov., sp. nov., a marine bacterium of the family Flavobacteriaceae isolated from a deep-sea brittle star.</title>
        <authorList>
            <person name="Romanenko L.A."/>
            <person name="Uchino M."/>
            <person name="Frolova G.M."/>
            <person name="Mikhailov V.V."/>
        </authorList>
    </citation>
    <scope>NUCLEOTIDE SEQUENCE [LARGE SCALE GENOMIC DNA]</scope>
    <source>
        <strain evidence="4 5">KMM 3046</strain>
    </source>
</reference>
<dbReference type="RefSeq" id="WP_117157870.1">
    <property type="nucleotide sequence ID" value="NZ_QVID01000001.1"/>
</dbReference>
<keyword evidence="1 2" id="KW-0732">Signal</keyword>
<comment type="caution">
    <text evidence="4">The sequence shown here is derived from an EMBL/GenBank/DDBJ whole genome shotgun (WGS) entry which is preliminary data.</text>
</comment>
<dbReference type="Pfam" id="PF18962">
    <property type="entry name" value="Por_Secre_tail"/>
    <property type="match status" value="1"/>
</dbReference>
<dbReference type="InterPro" id="IPR011050">
    <property type="entry name" value="Pectin_lyase_fold/virulence"/>
</dbReference>
<dbReference type="EMBL" id="QVID01000001">
    <property type="protein sequence ID" value="RFN58846.1"/>
    <property type="molecule type" value="Genomic_DNA"/>
</dbReference>
<accession>A0A3E1Q9P0</accession>
<dbReference type="AlphaFoldDB" id="A0A3E1Q9P0"/>
<dbReference type="OrthoDB" id="1230183at2"/>
<sequence length="493" mass="52984">MKNITLSILLTFFAVGFMLAQETYTTPNDGGTYTLDDIAALSATTVTVSGTDYTLLENLIIAENDTFLIDQDLTLSIDIDLLITVFGAFNITADATTITAIDTANPYEGFRFEEFSSIDLQNTTIEYGGGLRVLTEDFSIDNCTLTNNVEGGATTGGVISLFRGTPQITNNTITFNALPAVSSGANSGVSPNISNNYLEGNNQSNSNRPQINLGITNPGDTLRIIQNTIIGDRSLDMVGGIAVANFFGGSGNILARIDDNTIVDNRYGMNIVGSNSFAFVTNNIIEDNDTQGLPNSGGSGISLNSASAGMEVIASGNEFRRNLWGITVIDQASINLGDGEDNTGENVFSENGNGGVTYAIYNNTANTLQAKNNCWIEGQESEEQEVEDVIFHVVDDSTLGEVIFDPFLCGVLNVNENTFANFNFYPNPASSQIQFNNQYSFKTLNIYNVTGKLVSKTSLTEGENTVKTNLPSGVYFARFSNNSESTTEKLVIK</sequence>
<feature type="signal peptide" evidence="2">
    <location>
        <begin position="1"/>
        <end position="20"/>
    </location>
</feature>
<evidence type="ECO:0000313" key="4">
    <source>
        <dbReference type="EMBL" id="RFN58846.1"/>
    </source>
</evidence>
<keyword evidence="5" id="KW-1185">Reference proteome</keyword>
<evidence type="ECO:0000259" key="3">
    <source>
        <dbReference type="Pfam" id="PF18962"/>
    </source>
</evidence>
<dbReference type="InterPro" id="IPR026444">
    <property type="entry name" value="Secre_tail"/>
</dbReference>
<dbReference type="NCBIfam" id="TIGR04183">
    <property type="entry name" value="Por_Secre_tail"/>
    <property type="match status" value="1"/>
</dbReference>
<name>A0A3E1Q9P0_9FLAO</name>
<feature type="domain" description="Secretion system C-terminal sorting" evidence="3">
    <location>
        <begin position="425"/>
        <end position="492"/>
    </location>
</feature>
<dbReference type="InterPro" id="IPR006626">
    <property type="entry name" value="PbH1"/>
</dbReference>
<feature type="chain" id="PRO_5017554925" evidence="2">
    <location>
        <begin position="21"/>
        <end position="493"/>
    </location>
</feature>
<evidence type="ECO:0000256" key="1">
    <source>
        <dbReference type="ARBA" id="ARBA00022729"/>
    </source>
</evidence>
<evidence type="ECO:0000256" key="2">
    <source>
        <dbReference type="SAM" id="SignalP"/>
    </source>
</evidence>
<dbReference type="Proteomes" id="UP000261082">
    <property type="component" value="Unassembled WGS sequence"/>
</dbReference>